<dbReference type="AlphaFoldDB" id="A0A267MI14"/>
<organism evidence="4 5">
    <name type="scientific">Anaeromicrobium sediminis</name>
    <dbReference type="NCBI Taxonomy" id="1478221"/>
    <lineage>
        <taxon>Bacteria</taxon>
        <taxon>Bacillati</taxon>
        <taxon>Bacillota</taxon>
        <taxon>Clostridia</taxon>
        <taxon>Peptostreptococcales</taxon>
        <taxon>Thermotaleaceae</taxon>
        <taxon>Anaeromicrobium</taxon>
    </lineage>
</organism>
<dbReference type="PANTHER" id="PTHR43278:SF2">
    <property type="entry name" value="IRON-SULFUR FLAVOPROTEIN"/>
    <property type="match status" value="1"/>
</dbReference>
<reference evidence="4 5" key="1">
    <citation type="submission" date="2017-06" db="EMBL/GenBank/DDBJ databases">
        <title>Draft genome sequence of anaerobic fermentative bacterium Anaeromicrobium sediminis DY2726D isolated from West Pacific Ocean sediments.</title>
        <authorList>
            <person name="Zeng X."/>
        </authorList>
    </citation>
    <scope>NUCLEOTIDE SEQUENCE [LARGE SCALE GENOMIC DNA]</scope>
    <source>
        <strain evidence="4 5">DY2726D</strain>
    </source>
</reference>
<dbReference type="EMBL" id="NIBG01000009">
    <property type="protein sequence ID" value="PAB59221.1"/>
    <property type="molecule type" value="Genomic_DNA"/>
</dbReference>
<dbReference type="InterPro" id="IPR029039">
    <property type="entry name" value="Flavoprotein-like_sf"/>
</dbReference>
<dbReference type="SUPFAM" id="SSF52218">
    <property type="entry name" value="Flavoproteins"/>
    <property type="match status" value="1"/>
</dbReference>
<evidence type="ECO:0000256" key="1">
    <source>
        <dbReference type="ARBA" id="ARBA00022630"/>
    </source>
</evidence>
<sequence length="196" mass="22233">MKALVLLGSPRRAMNTDFILDCVIGGLIEKNVEVEKIFLRNMSINHCVDCKACAKTGHCIIDDDMKLLYPKLDEADIIILGSPLYFNSVSSITKTMIDRCEAFWCSKYLLKKSSIDRNKKRKGMFVCTAGSKADNHQFKGATLVADLFFKSVNAEYTHNILIDNTDEKNTKKREKLIEIAYNNGKEIVDELDVRKN</sequence>
<dbReference type="OrthoDB" id="9805976at2"/>
<keyword evidence="1" id="KW-0285">Flavoprotein</keyword>
<name>A0A267MI14_9FIRM</name>
<evidence type="ECO:0000256" key="2">
    <source>
        <dbReference type="ARBA" id="ARBA00022643"/>
    </source>
</evidence>
<evidence type="ECO:0000313" key="5">
    <source>
        <dbReference type="Proteomes" id="UP000216024"/>
    </source>
</evidence>
<dbReference type="Pfam" id="PF03358">
    <property type="entry name" value="FMN_red"/>
    <property type="match status" value="1"/>
</dbReference>
<dbReference type="InterPro" id="IPR005025">
    <property type="entry name" value="FMN_Rdtase-like_dom"/>
</dbReference>
<keyword evidence="2" id="KW-0288">FMN</keyword>
<keyword evidence="5" id="KW-1185">Reference proteome</keyword>
<dbReference type="GO" id="GO:0016491">
    <property type="term" value="F:oxidoreductase activity"/>
    <property type="evidence" value="ECO:0007669"/>
    <property type="project" value="InterPro"/>
</dbReference>
<dbReference type="PANTHER" id="PTHR43278">
    <property type="entry name" value="NAD(P)H-DEPENDENT FMN-CONTAINING OXIDOREDUCTASE YWQN-RELATED"/>
    <property type="match status" value="1"/>
</dbReference>
<protein>
    <submittedName>
        <fullName evidence="4">NADPH-dependent FMN reductase</fullName>
    </submittedName>
</protein>
<feature type="domain" description="NADPH-dependent FMN reductase-like" evidence="3">
    <location>
        <begin position="1"/>
        <end position="132"/>
    </location>
</feature>
<accession>A0A267MI14</accession>
<proteinExistence type="predicted"/>
<dbReference type="RefSeq" id="WP_095133951.1">
    <property type="nucleotide sequence ID" value="NZ_NIBG01000009.1"/>
</dbReference>
<dbReference type="InterPro" id="IPR051796">
    <property type="entry name" value="ISF_SsuE-like"/>
</dbReference>
<dbReference type="Proteomes" id="UP000216024">
    <property type="component" value="Unassembled WGS sequence"/>
</dbReference>
<evidence type="ECO:0000259" key="3">
    <source>
        <dbReference type="Pfam" id="PF03358"/>
    </source>
</evidence>
<evidence type="ECO:0000313" key="4">
    <source>
        <dbReference type="EMBL" id="PAB59221.1"/>
    </source>
</evidence>
<gene>
    <name evidence="4" type="ORF">CCE28_11930</name>
</gene>
<dbReference type="Gene3D" id="3.40.50.360">
    <property type="match status" value="1"/>
</dbReference>
<comment type="caution">
    <text evidence="4">The sequence shown here is derived from an EMBL/GenBank/DDBJ whole genome shotgun (WGS) entry which is preliminary data.</text>
</comment>